<evidence type="ECO:0000256" key="1">
    <source>
        <dbReference type="SAM" id="MobiDB-lite"/>
    </source>
</evidence>
<organism evidence="2 3">
    <name type="scientific">Ophiostoma piceae (strain UAMH 11346)</name>
    <name type="common">Sap stain fungus</name>
    <dbReference type="NCBI Taxonomy" id="1262450"/>
    <lineage>
        <taxon>Eukaryota</taxon>
        <taxon>Fungi</taxon>
        <taxon>Dikarya</taxon>
        <taxon>Ascomycota</taxon>
        <taxon>Pezizomycotina</taxon>
        <taxon>Sordariomycetes</taxon>
        <taxon>Sordariomycetidae</taxon>
        <taxon>Ophiostomatales</taxon>
        <taxon>Ophiostomataceae</taxon>
        <taxon>Ophiostoma</taxon>
    </lineage>
</organism>
<dbReference type="InterPro" id="IPR035979">
    <property type="entry name" value="RBD_domain_sf"/>
</dbReference>
<feature type="compositionally biased region" description="Polar residues" evidence="1">
    <location>
        <begin position="1"/>
        <end position="24"/>
    </location>
</feature>
<evidence type="ECO:0008006" key="4">
    <source>
        <dbReference type="Google" id="ProtNLM"/>
    </source>
</evidence>
<feature type="compositionally biased region" description="Basic and acidic residues" evidence="1">
    <location>
        <begin position="224"/>
        <end position="233"/>
    </location>
</feature>
<evidence type="ECO:0000313" key="3">
    <source>
        <dbReference type="Proteomes" id="UP000016923"/>
    </source>
</evidence>
<name>S3CU33_OPHP1</name>
<evidence type="ECO:0000313" key="2">
    <source>
        <dbReference type="EMBL" id="EPE04190.1"/>
    </source>
</evidence>
<proteinExistence type="predicted"/>
<dbReference type="GO" id="GO:0003676">
    <property type="term" value="F:nucleic acid binding"/>
    <property type="evidence" value="ECO:0007669"/>
    <property type="project" value="InterPro"/>
</dbReference>
<feature type="compositionally biased region" description="Polar residues" evidence="1">
    <location>
        <begin position="325"/>
        <end position="345"/>
    </location>
</feature>
<dbReference type="HOGENOM" id="CLU_339833_0_0_1"/>
<feature type="compositionally biased region" description="Polar residues" evidence="1">
    <location>
        <begin position="108"/>
        <end position="117"/>
    </location>
</feature>
<gene>
    <name evidence="2" type="ORF">F503_04705</name>
</gene>
<dbReference type="Proteomes" id="UP000016923">
    <property type="component" value="Unassembled WGS sequence"/>
</dbReference>
<sequence length="836" mass="89789">MSSSKGCHKTTMPSPKSCRSQGVSQRHRESLSLKAQLSEATLQNSRHLALLSKVYHLATANAEHSFALQTVKDLIDNSNLLEFDSLYYGGNHSNPSSHVPQLHVSSLQSFGSSNKDGTLSPPITDPEPDSHSDIVNISDVELTNGSLKSGSRSSKSISIADTNNSKCKSNSNSNNNNTNNRTNSNNNSNISSSRSSNTHLLGMLEMTTTKVVMSAAPPALNPEKMHTVSDSHEQCVSPRVSVRDSKDYGTVSGEAEIEDNEEFSLEEELEGIADAPVKERAAMRKALREKQFALNRQMRESAANKRRIAEKEAHHIRQTLLQDGISVTPSSDPSASHPGQPSESFQVFDDAPTVQPSPSKPRSGNSYDCDYSSSKQARMTFKGGVTTTTNSTAESAHDTDTDSRAAETLVLVDGSDDDGELKFRSVNSRRPRPNYATDKSQSSAIISFEADAPKNSNRFGITFDPSKLDEATTDRISGVAGDKDTRRAVLVQRIPPETTVHEFLAYIRGGSVLAVKLADDPTDGGDTQIAMITFKTSREAQACLKLSSCARPGLASKLRFSLLPTASYPSNDIIPTCDPGYAGFSLAEEPTRCLTVDSFPKYLINELCTELYLSTSQLHSKVHVLEEMWFAEDALHIHFTSIQEAKKAHAIISVLHYGKYRTDVHYSPDPCAGTHFGLSSSGTVSPASNGCQGLKSLLETTGLVGYAKLYIHKMSSARVAAAAPRSTPRSVAQSIFSAAPAAAPKVPPAARPASASSSSHITLSQTQVPKSKMASFSNSTASLLMSIDPGICDAADPNQVDLQSDVTKSVDGCGKLPPAIGSAPWTDTLMVGLDML</sequence>
<accession>S3CU33</accession>
<protein>
    <recommendedName>
        <fullName evidence="4">RRM domain-containing protein</fullName>
    </recommendedName>
</protein>
<keyword evidence="3" id="KW-1185">Reference proteome</keyword>
<feature type="compositionally biased region" description="Polar residues" evidence="1">
    <location>
        <begin position="354"/>
        <end position="371"/>
    </location>
</feature>
<feature type="region of interest" description="Disordered" evidence="1">
    <location>
        <begin position="325"/>
        <end position="371"/>
    </location>
</feature>
<feature type="region of interest" description="Disordered" evidence="1">
    <location>
        <begin position="422"/>
        <end position="441"/>
    </location>
</feature>
<dbReference type="SUPFAM" id="SSF54928">
    <property type="entry name" value="RNA-binding domain, RBD"/>
    <property type="match status" value="1"/>
</dbReference>
<dbReference type="VEuPathDB" id="FungiDB:F503_04705"/>
<feature type="region of interest" description="Disordered" evidence="1">
    <location>
        <begin position="224"/>
        <end position="248"/>
    </location>
</feature>
<dbReference type="EMBL" id="KE148162">
    <property type="protein sequence ID" value="EPE04190.1"/>
    <property type="molecule type" value="Genomic_DNA"/>
</dbReference>
<dbReference type="eggNOG" id="ENOG502ST9Y">
    <property type="taxonomic scope" value="Eukaryota"/>
</dbReference>
<feature type="compositionally biased region" description="Low complexity" evidence="1">
    <location>
        <begin position="145"/>
        <end position="195"/>
    </location>
</feature>
<dbReference type="CDD" id="cd00590">
    <property type="entry name" value="RRM_SF"/>
    <property type="match status" value="1"/>
</dbReference>
<feature type="region of interest" description="Disordered" evidence="1">
    <location>
        <begin position="1"/>
        <end position="31"/>
    </location>
</feature>
<dbReference type="OrthoDB" id="5244622at2759"/>
<reference evidence="2 3" key="1">
    <citation type="journal article" date="2013" name="BMC Genomics">
        <title>The genome and transcriptome of the pine saprophyte Ophiostoma piceae, and a comparison with the bark beetle-associated pine pathogen Grosmannia clavigera.</title>
        <authorList>
            <person name="Haridas S."/>
            <person name="Wang Y."/>
            <person name="Lim L."/>
            <person name="Massoumi Alamouti S."/>
            <person name="Jackman S."/>
            <person name="Docking R."/>
            <person name="Robertson G."/>
            <person name="Birol I."/>
            <person name="Bohlmann J."/>
            <person name="Breuil C."/>
        </authorList>
    </citation>
    <scope>NUCLEOTIDE SEQUENCE [LARGE SCALE GENOMIC DNA]</scope>
    <source>
        <strain evidence="2 3">UAMH 11346</strain>
    </source>
</reference>
<dbReference type="AlphaFoldDB" id="S3CU33"/>
<feature type="region of interest" description="Disordered" evidence="1">
    <location>
        <begin position="108"/>
        <end position="195"/>
    </location>
</feature>